<dbReference type="AlphaFoldDB" id="A0A699IQJ5"/>
<name>A0A699IQJ5_TANCI</name>
<dbReference type="EMBL" id="BKCJ010319586">
    <property type="protein sequence ID" value="GEZ75761.1"/>
    <property type="molecule type" value="Genomic_DNA"/>
</dbReference>
<comment type="caution">
    <text evidence="2">The sequence shown here is derived from an EMBL/GenBank/DDBJ whole genome shotgun (WGS) entry which is preliminary data.</text>
</comment>
<protein>
    <recommendedName>
        <fullName evidence="3">CCHC-type domain-containing protein</fullName>
    </recommendedName>
</protein>
<dbReference type="InterPro" id="IPR036875">
    <property type="entry name" value="Znf_CCHC_sf"/>
</dbReference>
<organism evidence="2">
    <name type="scientific">Tanacetum cinerariifolium</name>
    <name type="common">Dalmatian daisy</name>
    <name type="synonym">Chrysanthemum cinerariifolium</name>
    <dbReference type="NCBI Taxonomy" id="118510"/>
    <lineage>
        <taxon>Eukaryota</taxon>
        <taxon>Viridiplantae</taxon>
        <taxon>Streptophyta</taxon>
        <taxon>Embryophyta</taxon>
        <taxon>Tracheophyta</taxon>
        <taxon>Spermatophyta</taxon>
        <taxon>Magnoliopsida</taxon>
        <taxon>eudicotyledons</taxon>
        <taxon>Gunneridae</taxon>
        <taxon>Pentapetalae</taxon>
        <taxon>asterids</taxon>
        <taxon>campanulids</taxon>
        <taxon>Asterales</taxon>
        <taxon>Asteraceae</taxon>
        <taxon>Asteroideae</taxon>
        <taxon>Anthemideae</taxon>
        <taxon>Anthemidinae</taxon>
        <taxon>Tanacetum</taxon>
    </lineage>
</organism>
<gene>
    <name evidence="2" type="ORF">Tci_547734</name>
</gene>
<dbReference type="GO" id="GO:0008270">
    <property type="term" value="F:zinc ion binding"/>
    <property type="evidence" value="ECO:0007669"/>
    <property type="project" value="InterPro"/>
</dbReference>
<sequence length="545" mass="61739">PNGDALRKCILEGPYTLSTIVVPAIPATKNSPAVSEHTIVETLQTMSPENKAHYKSKKEAIHLIQQENKDMQKNLALIAKYFKKIYKPTSNNLRTSLNSRNKNVDTTLRYRNDNQYGQFGSQRTVNVVGARENVGSRIVQQTGIQYVNCKEFGHFAKECRKPKRVKDSTYHKEKMLMCKQAEQGVQYKDEYNVFPNVNQHCKQSKSTSNTCLVEKDDSDVTPDSLDMCGNDIQTDQNVEDERVALANLIENLKLDVDKNKKIQKQLNKANTLLAHELEQCKSILAETSKTLEESNSVQDSCLVTLQTKQTKFEKYKAVSHKTNVCIPQLRSNQLTDKVVPNNSHVKAKKTKVEDHHRISSISNKTKSVTTCNDSLNSRTLNVNAVCATCEKCLIDSNHIDYVTRMLNAVNPRIKKPNVVPISTKKPKGHANKSVATPPKKKVASKSITKKPKSYYRMMYEKTSKTWKWWIEQQCPSGYKWVPRTKIQWVPKVRNENVEKRVSFAIDNVSRITNVLKLTNSLGSNLSNVPSSSNSLTDCSTHPIHC</sequence>
<proteinExistence type="predicted"/>
<reference evidence="2" key="1">
    <citation type="journal article" date="2019" name="Sci. Rep.">
        <title>Draft genome of Tanacetum cinerariifolium, the natural source of mosquito coil.</title>
        <authorList>
            <person name="Yamashiro T."/>
            <person name="Shiraishi A."/>
            <person name="Satake H."/>
            <person name="Nakayama K."/>
        </authorList>
    </citation>
    <scope>NUCLEOTIDE SEQUENCE</scope>
</reference>
<dbReference type="GO" id="GO:0003676">
    <property type="term" value="F:nucleic acid binding"/>
    <property type="evidence" value="ECO:0007669"/>
    <property type="project" value="InterPro"/>
</dbReference>
<feature type="non-terminal residue" evidence="2">
    <location>
        <position position="1"/>
    </location>
</feature>
<evidence type="ECO:0008006" key="3">
    <source>
        <dbReference type="Google" id="ProtNLM"/>
    </source>
</evidence>
<evidence type="ECO:0000313" key="2">
    <source>
        <dbReference type="EMBL" id="GEZ75761.1"/>
    </source>
</evidence>
<dbReference type="SUPFAM" id="SSF57756">
    <property type="entry name" value="Retrovirus zinc finger-like domains"/>
    <property type="match status" value="1"/>
</dbReference>
<evidence type="ECO:0000256" key="1">
    <source>
        <dbReference type="SAM" id="MobiDB-lite"/>
    </source>
</evidence>
<feature type="region of interest" description="Disordered" evidence="1">
    <location>
        <begin position="418"/>
        <end position="439"/>
    </location>
</feature>
<accession>A0A699IQJ5</accession>